<dbReference type="AlphaFoldDB" id="A0A914RGZ5"/>
<organism evidence="1 2">
    <name type="scientific">Parascaris equorum</name>
    <name type="common">Equine roundworm</name>
    <dbReference type="NCBI Taxonomy" id="6256"/>
    <lineage>
        <taxon>Eukaryota</taxon>
        <taxon>Metazoa</taxon>
        <taxon>Ecdysozoa</taxon>
        <taxon>Nematoda</taxon>
        <taxon>Chromadorea</taxon>
        <taxon>Rhabditida</taxon>
        <taxon>Spirurina</taxon>
        <taxon>Ascaridomorpha</taxon>
        <taxon>Ascaridoidea</taxon>
        <taxon>Ascarididae</taxon>
        <taxon>Parascaris</taxon>
    </lineage>
</organism>
<protein>
    <submittedName>
        <fullName evidence="2">Uncharacterized protein</fullName>
    </submittedName>
</protein>
<accession>A0A914RGZ5</accession>
<dbReference type="Gene3D" id="1.10.510.10">
    <property type="entry name" value="Transferase(Phosphotransferase) domain 1"/>
    <property type="match status" value="1"/>
</dbReference>
<name>A0A914RGZ5_PAREQ</name>
<dbReference type="WBParaSite" id="PEQ_0000559501-mRNA-1">
    <property type="protein sequence ID" value="PEQ_0000559501-mRNA-1"/>
    <property type="gene ID" value="PEQ_0000559501"/>
</dbReference>
<keyword evidence="1" id="KW-1185">Reference proteome</keyword>
<sequence length="134" mass="14901">MYMMVYTSRQVACVAIAIVSCSSQSGARLKNETSRQKKIIENGGRFQAIASLYFKFTSGLPNSTCQSTSKNTLNRAVVQKKKEEARKDKGSFLASCPPQYAELLKAIDKLKFTTTPNYAALYKILDENSGQLDR</sequence>
<evidence type="ECO:0000313" key="2">
    <source>
        <dbReference type="WBParaSite" id="PEQ_0000559501-mRNA-1"/>
    </source>
</evidence>
<proteinExistence type="predicted"/>
<evidence type="ECO:0000313" key="1">
    <source>
        <dbReference type="Proteomes" id="UP000887564"/>
    </source>
</evidence>
<dbReference type="Proteomes" id="UP000887564">
    <property type="component" value="Unplaced"/>
</dbReference>
<reference evidence="2" key="1">
    <citation type="submission" date="2022-11" db="UniProtKB">
        <authorList>
            <consortium name="WormBaseParasite"/>
        </authorList>
    </citation>
    <scope>IDENTIFICATION</scope>
</reference>